<dbReference type="EMBL" id="LN680000">
    <property type="protein sequence ID" value="CEJ75445.1"/>
    <property type="molecule type" value="Genomic_DNA"/>
</dbReference>
<dbReference type="SMART" id="SM00990">
    <property type="entry name" value="VRR_NUC"/>
    <property type="match status" value="1"/>
</dbReference>
<keyword evidence="5" id="KW-0614">Plasmid</keyword>
<keyword evidence="3" id="KW-0378">Hydrolase</keyword>
<evidence type="ECO:0000313" key="5">
    <source>
        <dbReference type="EMBL" id="CEJ75445.1"/>
    </source>
</evidence>
<dbReference type="Pfam" id="PF08774">
    <property type="entry name" value="VRR_NUC"/>
    <property type="match status" value="1"/>
</dbReference>
<reference evidence="5 6" key="1">
    <citation type="submission" date="2014-11" db="EMBL/GenBank/DDBJ databases">
        <authorList>
            <person name="Aslett M.A."/>
            <person name="De Silva N."/>
        </authorList>
    </citation>
    <scope>NUCLEOTIDE SEQUENCE [LARGE SCALE GENOMIC DNA]</scope>
    <source>
        <strain evidence="5 6">ATCC9714</strain>
        <plasmid evidence="5 6">pCS2</plasmid>
    </source>
</reference>
<name>A0ABP1XVZ0_PARSO</name>
<dbReference type="InterPro" id="IPR011856">
    <property type="entry name" value="tRNA_endonuc-like_dom_sf"/>
</dbReference>
<dbReference type="Proteomes" id="UP000032811">
    <property type="component" value="Plasmid pCS2"/>
</dbReference>
<protein>
    <recommendedName>
        <fullName evidence="4">VRR-NUC domain-containing protein</fullName>
    </recommendedName>
</protein>
<evidence type="ECO:0000256" key="1">
    <source>
        <dbReference type="ARBA" id="ARBA00001946"/>
    </source>
</evidence>
<dbReference type="GeneID" id="97539310"/>
<feature type="domain" description="VRR-NUC" evidence="4">
    <location>
        <begin position="3"/>
        <end position="106"/>
    </location>
</feature>
<dbReference type="InterPro" id="IPR014883">
    <property type="entry name" value="VRR_NUC"/>
</dbReference>
<sequence>MKRSEASEQILLMQWCNLQKFKYPELELIFHIPNGGSRNRLEAANLKKQGVKSGVPDLFLPKANRKYHGLFIEMKFGRNKTNENQDRWIENLNKQGYKAIVCFGFEEAKEEILKYIAS</sequence>
<evidence type="ECO:0000259" key="4">
    <source>
        <dbReference type="SMART" id="SM00990"/>
    </source>
</evidence>
<dbReference type="Gene3D" id="3.40.1350.10">
    <property type="match status" value="1"/>
</dbReference>
<geneLocation type="plasmid" evidence="5 6">
    <name>pCS2</name>
</geneLocation>
<dbReference type="RefSeq" id="WP_057544299.1">
    <property type="nucleotide sequence ID" value="NZ_CDNJ01000001.1"/>
</dbReference>
<evidence type="ECO:0000256" key="3">
    <source>
        <dbReference type="ARBA" id="ARBA00022801"/>
    </source>
</evidence>
<proteinExistence type="predicted"/>
<evidence type="ECO:0000256" key="2">
    <source>
        <dbReference type="ARBA" id="ARBA00022722"/>
    </source>
</evidence>
<gene>
    <name evidence="5" type="ORF">ATCC9714_PCS200381</name>
</gene>
<organism evidence="5 6">
    <name type="scientific">Paraclostridium sordellii</name>
    <name type="common">Clostridium sordellii</name>
    <dbReference type="NCBI Taxonomy" id="1505"/>
    <lineage>
        <taxon>Bacteria</taxon>
        <taxon>Bacillati</taxon>
        <taxon>Bacillota</taxon>
        <taxon>Clostridia</taxon>
        <taxon>Peptostreptococcales</taxon>
        <taxon>Peptostreptococcaceae</taxon>
        <taxon>Paraclostridium</taxon>
    </lineage>
</organism>
<evidence type="ECO:0000313" key="6">
    <source>
        <dbReference type="Proteomes" id="UP000032811"/>
    </source>
</evidence>
<keyword evidence="6" id="KW-1185">Reference proteome</keyword>
<accession>A0ABP1XVZ0</accession>
<keyword evidence="2" id="KW-0540">Nuclease</keyword>
<comment type="cofactor">
    <cofactor evidence="1">
        <name>Mg(2+)</name>
        <dbReference type="ChEBI" id="CHEBI:18420"/>
    </cofactor>
</comment>